<dbReference type="Pfam" id="PF09357">
    <property type="entry name" value="RteC"/>
    <property type="match status" value="1"/>
</dbReference>
<dbReference type="STRING" id="369401.SAMN05428642_10490"/>
<dbReference type="AlphaFoldDB" id="A0A1K2IPV1"/>
<organism evidence="1 2">
    <name type="scientific">Flaviramulus basaltis</name>
    <dbReference type="NCBI Taxonomy" id="369401"/>
    <lineage>
        <taxon>Bacteria</taxon>
        <taxon>Pseudomonadati</taxon>
        <taxon>Bacteroidota</taxon>
        <taxon>Flavobacteriia</taxon>
        <taxon>Flavobacteriales</taxon>
        <taxon>Flavobacteriaceae</taxon>
        <taxon>Flaviramulus</taxon>
    </lineage>
</organism>
<dbReference type="InterPro" id="IPR018534">
    <property type="entry name" value="Tet_reg_excision_RteC"/>
</dbReference>
<proteinExistence type="predicted"/>
<reference evidence="1 2" key="1">
    <citation type="submission" date="2016-10" db="EMBL/GenBank/DDBJ databases">
        <authorList>
            <person name="de Groot N.N."/>
        </authorList>
    </citation>
    <scope>NUCLEOTIDE SEQUENCE [LARGE SCALE GENOMIC DNA]</scope>
    <source>
        <strain evidence="1 2">DSM 18180</strain>
    </source>
</reference>
<name>A0A1K2IPV1_9FLAO</name>
<dbReference type="RefSeq" id="WP_072403277.1">
    <property type="nucleotide sequence ID" value="NZ_FPKV01000004.1"/>
</dbReference>
<dbReference type="OrthoDB" id="790983at2"/>
<dbReference type="Proteomes" id="UP000182544">
    <property type="component" value="Unassembled WGS sequence"/>
</dbReference>
<gene>
    <name evidence="1" type="ORF">SAMN05428642_10490</name>
</gene>
<protein>
    <submittedName>
        <fullName evidence="1">RteC protein</fullName>
    </submittedName>
</protein>
<dbReference type="EMBL" id="FPKV01000004">
    <property type="protein sequence ID" value="SFZ94334.1"/>
    <property type="molecule type" value="Genomic_DNA"/>
</dbReference>
<evidence type="ECO:0000313" key="2">
    <source>
        <dbReference type="Proteomes" id="UP000182544"/>
    </source>
</evidence>
<accession>A0A1K2IPV1</accession>
<evidence type="ECO:0000313" key="1">
    <source>
        <dbReference type="EMBL" id="SFZ94334.1"/>
    </source>
</evidence>
<keyword evidence="2" id="KW-1185">Reference proteome</keyword>
<sequence>MNPKITSLLANLNDQLSFINLETDNESTLCERAIEVILKSIDVLKKVVTKTKFKTESEEIFFFKEIKPQFTSKLIYYNTLYKIEMKKPNGGNRIVKKYYNNELIKLKAFFDNELEFYKYYRSGSIYLDHKYFLRSKFDIKMSLDSYYFEADISFSTSHDFKVAKILANDLIQLYLENQLVVIENKDNGEKSQRKPNLKMIWTSQKVALIELLYGLHTEGVFNNGAADLKDIAEYFEHIFEIDLGQYRRTFLEIRTRKADRVKFLTSLNKGLLKRMDDTDDGM</sequence>